<protein>
    <submittedName>
        <fullName evidence="1">Uncharacterized protein</fullName>
    </submittedName>
</protein>
<name>W7YWC0_9BACL</name>
<evidence type="ECO:0000313" key="1">
    <source>
        <dbReference type="EMBL" id="GAF06614.1"/>
    </source>
</evidence>
<gene>
    <name evidence="1" type="ORF">JCM16418_584</name>
</gene>
<accession>W7YWC0</accession>
<dbReference type="Proteomes" id="UP000019364">
    <property type="component" value="Unassembled WGS sequence"/>
</dbReference>
<dbReference type="EMBL" id="BAVZ01000001">
    <property type="protein sequence ID" value="GAF06614.1"/>
    <property type="molecule type" value="Genomic_DNA"/>
</dbReference>
<proteinExistence type="predicted"/>
<keyword evidence="2" id="KW-1185">Reference proteome</keyword>
<reference evidence="1 2" key="1">
    <citation type="journal article" date="2014" name="Genome Announc.">
        <title>Draft Genome Sequence of Paenibacillus pini JCM 16418T, Isolated from the Rhizosphere of Pine Tree.</title>
        <authorList>
            <person name="Yuki M."/>
            <person name="Oshima K."/>
            <person name="Suda W."/>
            <person name="Oshida Y."/>
            <person name="Kitamura K."/>
            <person name="Iida Y."/>
            <person name="Hattori M."/>
            <person name="Ohkuma M."/>
        </authorList>
    </citation>
    <scope>NUCLEOTIDE SEQUENCE [LARGE SCALE GENOMIC DNA]</scope>
    <source>
        <strain evidence="1 2">JCM 16418</strain>
    </source>
</reference>
<dbReference type="AlphaFoldDB" id="W7YWC0"/>
<sequence length="85" mass="9739">MTYASDTKNLNYIIRYIGKEKTISNFTYKFSGNIITASGGNDKKLTPPYQITFDTPAKNYESEDDTVKLKINWNGKEETIEMNSK</sequence>
<evidence type="ECO:0000313" key="2">
    <source>
        <dbReference type="Proteomes" id="UP000019364"/>
    </source>
</evidence>
<comment type="caution">
    <text evidence="1">The sequence shown here is derived from an EMBL/GenBank/DDBJ whole genome shotgun (WGS) entry which is preliminary data.</text>
</comment>
<organism evidence="1 2">
    <name type="scientific">Paenibacillus pini JCM 16418</name>
    <dbReference type="NCBI Taxonomy" id="1236976"/>
    <lineage>
        <taxon>Bacteria</taxon>
        <taxon>Bacillati</taxon>
        <taxon>Bacillota</taxon>
        <taxon>Bacilli</taxon>
        <taxon>Bacillales</taxon>
        <taxon>Paenibacillaceae</taxon>
        <taxon>Paenibacillus</taxon>
    </lineage>
</organism>